<dbReference type="EMBL" id="MU003495">
    <property type="protein sequence ID" value="KAF2476102.1"/>
    <property type="molecule type" value="Genomic_DNA"/>
</dbReference>
<organism evidence="1 2">
    <name type="scientific">Lindgomyces ingoldianus</name>
    <dbReference type="NCBI Taxonomy" id="673940"/>
    <lineage>
        <taxon>Eukaryota</taxon>
        <taxon>Fungi</taxon>
        <taxon>Dikarya</taxon>
        <taxon>Ascomycota</taxon>
        <taxon>Pezizomycotina</taxon>
        <taxon>Dothideomycetes</taxon>
        <taxon>Pleosporomycetidae</taxon>
        <taxon>Pleosporales</taxon>
        <taxon>Lindgomycetaceae</taxon>
        <taxon>Lindgomyces</taxon>
    </lineage>
</organism>
<protein>
    <submittedName>
        <fullName evidence="1">Uncharacterized protein</fullName>
    </submittedName>
</protein>
<sequence>MMIRITIKARRVILAPLPLPELVNQKANRPVITEHSVATSSHSDVQSLSQLALAPPPTLMARVYLLASVPGQTPLTPSSPGLRVGQSNVDAFPPHGTHGQGLLHIFAQALLCTAKVLASKHAACSHPSHHYDTSTLFKAPTRAWVKARTCFISIKLDARHSPVLKIWPIFTSRRRFRAFCIYGGGPTSKRNRTSRNPGGSISSRYPAPRTGNFACLQLPFALLGNSKLPALSVFPRLELYHVAMQMPW</sequence>
<accession>A0ACB6RAI4</accession>
<dbReference type="Proteomes" id="UP000799755">
    <property type="component" value="Unassembled WGS sequence"/>
</dbReference>
<keyword evidence="2" id="KW-1185">Reference proteome</keyword>
<proteinExistence type="predicted"/>
<evidence type="ECO:0000313" key="1">
    <source>
        <dbReference type="EMBL" id="KAF2476102.1"/>
    </source>
</evidence>
<gene>
    <name evidence="1" type="ORF">BDR25DRAFT_350404</name>
</gene>
<name>A0ACB6RAI4_9PLEO</name>
<reference evidence="1" key="1">
    <citation type="journal article" date="2020" name="Stud. Mycol.">
        <title>101 Dothideomycetes genomes: a test case for predicting lifestyles and emergence of pathogens.</title>
        <authorList>
            <person name="Haridas S."/>
            <person name="Albert R."/>
            <person name="Binder M."/>
            <person name="Bloem J."/>
            <person name="Labutti K."/>
            <person name="Salamov A."/>
            <person name="Andreopoulos B."/>
            <person name="Baker S."/>
            <person name="Barry K."/>
            <person name="Bills G."/>
            <person name="Bluhm B."/>
            <person name="Cannon C."/>
            <person name="Castanera R."/>
            <person name="Culley D."/>
            <person name="Daum C."/>
            <person name="Ezra D."/>
            <person name="Gonzalez J."/>
            <person name="Henrissat B."/>
            <person name="Kuo A."/>
            <person name="Liang C."/>
            <person name="Lipzen A."/>
            <person name="Lutzoni F."/>
            <person name="Magnuson J."/>
            <person name="Mondo S."/>
            <person name="Nolan M."/>
            <person name="Ohm R."/>
            <person name="Pangilinan J."/>
            <person name="Park H.-J."/>
            <person name="Ramirez L."/>
            <person name="Alfaro M."/>
            <person name="Sun H."/>
            <person name="Tritt A."/>
            <person name="Yoshinaga Y."/>
            <person name="Zwiers L.-H."/>
            <person name="Turgeon B."/>
            <person name="Goodwin S."/>
            <person name="Spatafora J."/>
            <person name="Crous P."/>
            <person name="Grigoriev I."/>
        </authorList>
    </citation>
    <scope>NUCLEOTIDE SEQUENCE</scope>
    <source>
        <strain evidence="1">ATCC 200398</strain>
    </source>
</reference>
<comment type="caution">
    <text evidence="1">The sequence shown here is derived from an EMBL/GenBank/DDBJ whole genome shotgun (WGS) entry which is preliminary data.</text>
</comment>
<evidence type="ECO:0000313" key="2">
    <source>
        <dbReference type="Proteomes" id="UP000799755"/>
    </source>
</evidence>